<name>A0A1Z5RN48_SORBI</name>
<dbReference type="Proteomes" id="UP000000768">
    <property type="component" value="Chromosome 4"/>
</dbReference>
<dbReference type="OMA" id="CTQICNE"/>
<accession>A0A1Z5RN48</accession>
<dbReference type="InParanoid" id="A0A1Z5RN48"/>
<dbReference type="AlphaFoldDB" id="A0A1Z5RN48"/>
<reference evidence="2 3" key="1">
    <citation type="journal article" date="2009" name="Nature">
        <title>The Sorghum bicolor genome and the diversification of grasses.</title>
        <authorList>
            <person name="Paterson A.H."/>
            <person name="Bowers J.E."/>
            <person name="Bruggmann R."/>
            <person name="Dubchak I."/>
            <person name="Grimwood J."/>
            <person name="Gundlach H."/>
            <person name="Haberer G."/>
            <person name="Hellsten U."/>
            <person name="Mitros T."/>
            <person name="Poliakov A."/>
            <person name="Schmutz J."/>
            <person name="Spannagl M."/>
            <person name="Tang H."/>
            <person name="Wang X."/>
            <person name="Wicker T."/>
            <person name="Bharti A.K."/>
            <person name="Chapman J."/>
            <person name="Feltus F.A."/>
            <person name="Gowik U."/>
            <person name="Grigoriev I.V."/>
            <person name="Lyons E."/>
            <person name="Maher C.A."/>
            <person name="Martis M."/>
            <person name="Narechania A."/>
            <person name="Otillar R.P."/>
            <person name="Penning B.W."/>
            <person name="Salamov A.A."/>
            <person name="Wang Y."/>
            <person name="Zhang L."/>
            <person name="Carpita N.C."/>
            <person name="Freeling M."/>
            <person name="Gingle A.R."/>
            <person name="Hash C.T."/>
            <person name="Keller B."/>
            <person name="Klein P."/>
            <person name="Kresovich S."/>
            <person name="McCann M.C."/>
            <person name="Ming R."/>
            <person name="Peterson D.G."/>
            <person name="Mehboob-ur-Rahman"/>
            <person name="Ware D."/>
            <person name="Westhoff P."/>
            <person name="Mayer K.F."/>
            <person name="Messing J."/>
            <person name="Rokhsar D.S."/>
        </authorList>
    </citation>
    <scope>NUCLEOTIDE SEQUENCE [LARGE SCALE GENOMIC DNA]</scope>
    <source>
        <strain evidence="3">cv. BTx623</strain>
    </source>
</reference>
<feature type="region of interest" description="Disordered" evidence="1">
    <location>
        <begin position="47"/>
        <end position="67"/>
    </location>
</feature>
<dbReference type="Gramene" id="OQU84895">
    <property type="protein sequence ID" value="OQU84895"/>
    <property type="gene ID" value="SORBI_3004G138450"/>
</dbReference>
<gene>
    <name evidence="2" type="ORF">SORBI_3004G138450</name>
</gene>
<dbReference type="EMBL" id="CM000763">
    <property type="protein sequence ID" value="OQU84895.1"/>
    <property type="molecule type" value="Genomic_DNA"/>
</dbReference>
<evidence type="ECO:0000313" key="2">
    <source>
        <dbReference type="EMBL" id="OQU84895.1"/>
    </source>
</evidence>
<proteinExistence type="predicted"/>
<protein>
    <submittedName>
        <fullName evidence="2">Uncharacterized protein</fullName>
    </submittedName>
</protein>
<evidence type="ECO:0000313" key="3">
    <source>
        <dbReference type="Proteomes" id="UP000000768"/>
    </source>
</evidence>
<keyword evidence="3" id="KW-1185">Reference proteome</keyword>
<reference evidence="3" key="2">
    <citation type="journal article" date="2018" name="Plant J.">
        <title>The Sorghum bicolor reference genome: improved assembly, gene annotations, a transcriptome atlas, and signatures of genome organization.</title>
        <authorList>
            <person name="McCormick R.F."/>
            <person name="Truong S.K."/>
            <person name="Sreedasyam A."/>
            <person name="Jenkins J."/>
            <person name="Shu S."/>
            <person name="Sims D."/>
            <person name="Kennedy M."/>
            <person name="Amirebrahimi M."/>
            <person name="Weers B.D."/>
            <person name="McKinley B."/>
            <person name="Mattison A."/>
            <person name="Morishige D.T."/>
            <person name="Grimwood J."/>
            <person name="Schmutz J."/>
            <person name="Mullet J.E."/>
        </authorList>
    </citation>
    <scope>NUCLEOTIDE SEQUENCE [LARGE SCALE GENOMIC DNA]</scope>
    <source>
        <strain evidence="3">cv. BTx623</strain>
    </source>
</reference>
<sequence length="157" mass="16651">MAEVPGGELQRKPSTHLAIASPLVGEAVVGIALHGLTLEELLTAYGTEDEEPPDLPPAAVGLPIPPDLSPRRPLTIEATEEVSDLAEFMHQAVSLLADDDPSDNAVLSHPATFLNEAPCRDFVASEINNSALSQEGIVSILKGKDLHRCTQICNETV</sequence>
<evidence type="ECO:0000256" key="1">
    <source>
        <dbReference type="SAM" id="MobiDB-lite"/>
    </source>
</evidence>
<organism evidence="2 3">
    <name type="scientific">Sorghum bicolor</name>
    <name type="common">Sorghum</name>
    <name type="synonym">Sorghum vulgare</name>
    <dbReference type="NCBI Taxonomy" id="4558"/>
    <lineage>
        <taxon>Eukaryota</taxon>
        <taxon>Viridiplantae</taxon>
        <taxon>Streptophyta</taxon>
        <taxon>Embryophyta</taxon>
        <taxon>Tracheophyta</taxon>
        <taxon>Spermatophyta</taxon>
        <taxon>Magnoliopsida</taxon>
        <taxon>Liliopsida</taxon>
        <taxon>Poales</taxon>
        <taxon>Poaceae</taxon>
        <taxon>PACMAD clade</taxon>
        <taxon>Panicoideae</taxon>
        <taxon>Andropogonodae</taxon>
        <taxon>Andropogoneae</taxon>
        <taxon>Sorghinae</taxon>
        <taxon>Sorghum</taxon>
    </lineage>
</organism>